<dbReference type="InterPro" id="IPR036565">
    <property type="entry name" value="Mur-like_cat_sf"/>
</dbReference>
<keyword evidence="10" id="KW-0479">Metal-binding</keyword>
<dbReference type="AlphaFoldDB" id="A0A090DZ04"/>
<organism evidence="25 26">
    <name type="scientific">Candidatus Criblamydia sequanensis CRIB-18</name>
    <dbReference type="NCBI Taxonomy" id="1437425"/>
    <lineage>
        <taxon>Bacteria</taxon>
        <taxon>Pseudomonadati</taxon>
        <taxon>Chlamydiota</taxon>
        <taxon>Chlamydiia</taxon>
        <taxon>Parachlamydiales</taxon>
        <taxon>Candidatus Criblamydiaceae</taxon>
        <taxon>Candidatus Criblamydia</taxon>
    </lineage>
</organism>
<dbReference type="GO" id="GO:0008841">
    <property type="term" value="F:dihydrofolate synthase activity"/>
    <property type="evidence" value="ECO:0007669"/>
    <property type="project" value="UniProtKB-EC"/>
</dbReference>
<evidence type="ECO:0000256" key="8">
    <source>
        <dbReference type="ARBA" id="ARBA00019357"/>
    </source>
</evidence>
<evidence type="ECO:0000256" key="15">
    <source>
        <dbReference type="ARBA" id="ARBA00030048"/>
    </source>
</evidence>
<evidence type="ECO:0000313" key="26">
    <source>
        <dbReference type="Proteomes" id="UP000031552"/>
    </source>
</evidence>
<evidence type="ECO:0000256" key="5">
    <source>
        <dbReference type="ARBA" id="ARBA00008276"/>
    </source>
</evidence>
<evidence type="ECO:0000256" key="22">
    <source>
        <dbReference type="PIRNR" id="PIRNR001563"/>
    </source>
</evidence>
<evidence type="ECO:0000256" key="3">
    <source>
        <dbReference type="ARBA" id="ARBA00004799"/>
    </source>
</evidence>
<dbReference type="PANTHER" id="PTHR11136:SF0">
    <property type="entry name" value="DIHYDROFOLATE SYNTHETASE-RELATED"/>
    <property type="match status" value="1"/>
</dbReference>
<dbReference type="GO" id="GO:0046656">
    <property type="term" value="P:folic acid biosynthetic process"/>
    <property type="evidence" value="ECO:0007669"/>
    <property type="project" value="UniProtKB-KW"/>
</dbReference>
<dbReference type="NCBIfam" id="TIGR01499">
    <property type="entry name" value="folC"/>
    <property type="match status" value="1"/>
</dbReference>
<dbReference type="GO" id="GO:0046872">
    <property type="term" value="F:metal ion binding"/>
    <property type="evidence" value="ECO:0007669"/>
    <property type="project" value="UniProtKB-KW"/>
</dbReference>
<evidence type="ECO:0000313" key="25">
    <source>
        <dbReference type="EMBL" id="CDR33929.1"/>
    </source>
</evidence>
<comment type="function">
    <text evidence="2">Functions in two distinct reactions of the de novo folate biosynthetic pathway. Catalyzes the addition of a glutamate residue to dihydropteroate (7,8-dihydropteroate or H2Pte) to form dihydrofolate (7,8-dihydrofolate monoglutamate or H2Pte-Glu). Also catalyzes successive additions of L-glutamate to tetrahydrofolate or 10-formyltetrahydrofolate or 5,10-methylenetetrahydrofolate, leading to folylpolyglutamate derivatives.</text>
</comment>
<evidence type="ECO:0000256" key="16">
    <source>
        <dbReference type="ARBA" id="ARBA00030592"/>
    </source>
</evidence>
<comment type="catalytic activity">
    <reaction evidence="21">
        <text>7,8-dihydropteroate + L-glutamate + ATP = 7,8-dihydrofolate + ADP + phosphate + H(+)</text>
        <dbReference type="Rhea" id="RHEA:23584"/>
        <dbReference type="ChEBI" id="CHEBI:15378"/>
        <dbReference type="ChEBI" id="CHEBI:17839"/>
        <dbReference type="ChEBI" id="CHEBI:29985"/>
        <dbReference type="ChEBI" id="CHEBI:30616"/>
        <dbReference type="ChEBI" id="CHEBI:43474"/>
        <dbReference type="ChEBI" id="CHEBI:57451"/>
        <dbReference type="ChEBI" id="CHEBI:456216"/>
        <dbReference type="EC" id="6.3.2.12"/>
    </reaction>
</comment>
<proteinExistence type="inferred from homology"/>
<evidence type="ECO:0000256" key="12">
    <source>
        <dbReference type="ARBA" id="ARBA00022840"/>
    </source>
</evidence>
<evidence type="ECO:0000256" key="6">
    <source>
        <dbReference type="ARBA" id="ARBA00013023"/>
    </source>
</evidence>
<feature type="domain" description="Mur ligase central" evidence="24">
    <location>
        <begin position="50"/>
        <end position="189"/>
    </location>
</feature>
<keyword evidence="9 22" id="KW-0436">Ligase</keyword>
<dbReference type="FunFam" id="3.40.1190.10:FF:000011">
    <property type="entry name" value="Folylpolyglutamate synthase/dihydrofolate synthase"/>
    <property type="match status" value="1"/>
</dbReference>
<dbReference type="Proteomes" id="UP000031552">
    <property type="component" value="Unassembled WGS sequence"/>
</dbReference>
<dbReference type="Gene3D" id="3.40.1190.10">
    <property type="entry name" value="Mur-like, catalytic domain"/>
    <property type="match status" value="1"/>
</dbReference>
<dbReference type="PROSITE" id="PS01012">
    <property type="entry name" value="FOLYLPOLYGLU_SYNT_2"/>
    <property type="match status" value="1"/>
</dbReference>
<dbReference type="STRING" id="1437425.CSEC_1103"/>
<dbReference type="Pfam" id="PF08245">
    <property type="entry name" value="Mur_ligase_M"/>
    <property type="match status" value="1"/>
</dbReference>
<dbReference type="EC" id="6.3.2.12" evidence="6"/>
<dbReference type="InterPro" id="IPR036615">
    <property type="entry name" value="Mur_ligase_C_dom_sf"/>
</dbReference>
<dbReference type="RefSeq" id="WP_041017450.1">
    <property type="nucleotide sequence ID" value="NZ_CCEJ010000004.1"/>
</dbReference>
<feature type="domain" description="Mur ligase C-terminal" evidence="23">
    <location>
        <begin position="257"/>
        <end position="381"/>
    </location>
</feature>
<evidence type="ECO:0000256" key="10">
    <source>
        <dbReference type="ARBA" id="ARBA00022723"/>
    </source>
</evidence>
<dbReference type="PANTHER" id="PTHR11136">
    <property type="entry name" value="FOLYLPOLYGLUTAMATE SYNTHASE-RELATED"/>
    <property type="match status" value="1"/>
</dbReference>
<comment type="pathway">
    <text evidence="3">Cofactor biosynthesis; tetrahydrofolate biosynthesis; 7,8-dihydrofolate from 2-amino-4-hydroxy-6-hydroxymethyl-7,8-dihydropteridine diphosphate and 4-aminobenzoate: step 2/2.</text>
</comment>
<dbReference type="eggNOG" id="COG0285">
    <property type="taxonomic scope" value="Bacteria"/>
</dbReference>
<evidence type="ECO:0000256" key="13">
    <source>
        <dbReference type="ARBA" id="ARBA00022842"/>
    </source>
</evidence>
<evidence type="ECO:0000259" key="23">
    <source>
        <dbReference type="Pfam" id="PF02875"/>
    </source>
</evidence>
<comment type="catalytic activity">
    <reaction evidence="20">
        <text>(6R)-5,10-methylenetetrahydrofolyl-(gamma-L-Glu)(n) + L-glutamate + ATP = (6R)-5,10-methylenetetrahydrofolyl-(gamma-L-Glu)(n+1) + ADP + phosphate + H(+)</text>
        <dbReference type="Rhea" id="RHEA:51912"/>
        <dbReference type="Rhea" id="RHEA-COMP:13257"/>
        <dbReference type="Rhea" id="RHEA-COMP:13258"/>
        <dbReference type="ChEBI" id="CHEBI:15378"/>
        <dbReference type="ChEBI" id="CHEBI:29985"/>
        <dbReference type="ChEBI" id="CHEBI:30616"/>
        <dbReference type="ChEBI" id="CHEBI:43474"/>
        <dbReference type="ChEBI" id="CHEBI:136572"/>
        <dbReference type="ChEBI" id="CHEBI:456216"/>
        <dbReference type="EC" id="6.3.2.17"/>
    </reaction>
</comment>
<evidence type="ECO:0000256" key="20">
    <source>
        <dbReference type="ARBA" id="ARBA00049035"/>
    </source>
</evidence>
<reference evidence="25" key="1">
    <citation type="submission" date="2013-12" db="EMBL/GenBank/DDBJ databases">
        <authorList>
            <person name="Linke B."/>
        </authorList>
    </citation>
    <scope>NUCLEOTIDE SEQUENCE [LARGE SCALE GENOMIC DNA]</scope>
    <source>
        <strain evidence="25">CRIB-18</strain>
    </source>
</reference>
<dbReference type="EC" id="6.3.2.17" evidence="7"/>
<evidence type="ECO:0000256" key="18">
    <source>
        <dbReference type="ARBA" id="ARBA00047493"/>
    </source>
</evidence>
<dbReference type="GO" id="GO:0005524">
    <property type="term" value="F:ATP binding"/>
    <property type="evidence" value="ECO:0007669"/>
    <property type="project" value="UniProtKB-KW"/>
</dbReference>
<comment type="catalytic activity">
    <reaction evidence="19">
        <text>10-formyltetrahydrofolyl-(gamma-L-Glu)(n) + L-glutamate + ATP = 10-formyltetrahydrofolyl-(gamma-L-Glu)(n+1) + ADP + phosphate + H(+)</text>
        <dbReference type="Rhea" id="RHEA:51904"/>
        <dbReference type="Rhea" id="RHEA-COMP:13088"/>
        <dbReference type="Rhea" id="RHEA-COMP:14300"/>
        <dbReference type="ChEBI" id="CHEBI:15378"/>
        <dbReference type="ChEBI" id="CHEBI:29985"/>
        <dbReference type="ChEBI" id="CHEBI:30616"/>
        <dbReference type="ChEBI" id="CHEBI:43474"/>
        <dbReference type="ChEBI" id="CHEBI:134413"/>
        <dbReference type="ChEBI" id="CHEBI:456216"/>
        <dbReference type="EC" id="6.3.2.17"/>
    </reaction>
</comment>
<dbReference type="Gene3D" id="3.90.190.20">
    <property type="entry name" value="Mur ligase, C-terminal domain"/>
    <property type="match status" value="1"/>
</dbReference>
<dbReference type="SUPFAM" id="SSF53244">
    <property type="entry name" value="MurD-like peptide ligases, peptide-binding domain"/>
    <property type="match status" value="1"/>
</dbReference>
<comment type="caution">
    <text evidence="25">The sequence shown here is derived from an EMBL/GenBank/DDBJ whole genome shotgun (WGS) entry which is preliminary data.</text>
</comment>
<keyword evidence="13" id="KW-0460">Magnesium</keyword>
<evidence type="ECO:0000259" key="24">
    <source>
        <dbReference type="Pfam" id="PF08245"/>
    </source>
</evidence>
<dbReference type="GO" id="GO:0004326">
    <property type="term" value="F:tetrahydrofolylpolyglutamate synthase activity"/>
    <property type="evidence" value="ECO:0007669"/>
    <property type="project" value="UniProtKB-EC"/>
</dbReference>
<dbReference type="SUPFAM" id="SSF53623">
    <property type="entry name" value="MurD-like peptide ligases, catalytic domain"/>
    <property type="match status" value="1"/>
</dbReference>
<dbReference type="InterPro" id="IPR001645">
    <property type="entry name" value="Folylpolyglutamate_synth"/>
</dbReference>
<evidence type="ECO:0000256" key="7">
    <source>
        <dbReference type="ARBA" id="ARBA00013025"/>
    </source>
</evidence>
<accession>A0A090DZ04</accession>
<dbReference type="InterPro" id="IPR013221">
    <property type="entry name" value="Mur_ligase_cen"/>
</dbReference>
<dbReference type="OrthoDB" id="9809356at2"/>
<keyword evidence="26" id="KW-1185">Reference proteome</keyword>
<evidence type="ECO:0000256" key="17">
    <source>
        <dbReference type="ARBA" id="ARBA00032510"/>
    </source>
</evidence>
<comment type="similarity">
    <text evidence="5 22">Belongs to the folylpolyglutamate synthase family.</text>
</comment>
<comment type="cofactor">
    <cofactor evidence="1">
        <name>Mg(2+)</name>
        <dbReference type="ChEBI" id="CHEBI:18420"/>
    </cofactor>
</comment>
<keyword evidence="14" id="KW-0289">Folate biosynthesis</keyword>
<evidence type="ECO:0000256" key="1">
    <source>
        <dbReference type="ARBA" id="ARBA00001946"/>
    </source>
</evidence>
<dbReference type="GO" id="GO:0005829">
    <property type="term" value="C:cytosol"/>
    <property type="evidence" value="ECO:0007669"/>
    <property type="project" value="TreeGrafter"/>
</dbReference>
<comment type="pathway">
    <text evidence="4">Cofactor biosynthesis; tetrahydrofolylpolyglutamate biosynthesis.</text>
</comment>
<keyword evidence="12 22" id="KW-0067">ATP-binding</keyword>
<evidence type="ECO:0000256" key="21">
    <source>
        <dbReference type="ARBA" id="ARBA00049161"/>
    </source>
</evidence>
<evidence type="ECO:0000256" key="4">
    <source>
        <dbReference type="ARBA" id="ARBA00005150"/>
    </source>
</evidence>
<dbReference type="PIRSF" id="PIRSF001563">
    <property type="entry name" value="Folylpolyglu_synth"/>
    <property type="match status" value="1"/>
</dbReference>
<evidence type="ECO:0000256" key="19">
    <source>
        <dbReference type="ARBA" id="ARBA00047808"/>
    </source>
</evidence>
<dbReference type="Pfam" id="PF02875">
    <property type="entry name" value="Mur_ligase_C"/>
    <property type="match status" value="1"/>
</dbReference>
<sequence>MTLIKKSYEEWLKELFSINTSKGMHLGLKRMELALKKLGNPEKSYKTIHVAGTNGKGSVCLKIAKALESMGKKVGLFTSPHISTYRERIRVDGEMISKEEVESLLSEIMSVAEGSTYFEITTLLGLTYFAKKKVDYAVIETGLGGRLDATNVLSPIISIVTSISLDHTETLGSTIEAIAQEKAGIIKENTPIVVGPKLPHSLFEKIALNKNAPFHKVEGQFSSYDEENNATSKKAMEAMSLPKEAIEAGLMVRPSCRMEKLYYKELAYPIIFDVGHNPGGLTALFQMIRKEFGPIPITLIMGMGKEKDQISCLEIVKNEASSFHFIEATNGRGENRENLKQKLLQLGVCEDRIRTHATIKEGVLEGLKTANSLRSLLLITGTFFIMAEARRALGIQEEIDFIDMNERRVNS</sequence>
<evidence type="ECO:0000256" key="9">
    <source>
        <dbReference type="ARBA" id="ARBA00022598"/>
    </source>
</evidence>
<name>A0A090DZ04_9BACT</name>
<gene>
    <name evidence="25" type="primary">folC</name>
    <name evidence="25" type="ORF">CSEC_1103</name>
</gene>
<evidence type="ECO:0000256" key="11">
    <source>
        <dbReference type="ARBA" id="ARBA00022741"/>
    </source>
</evidence>
<protein>
    <recommendedName>
        <fullName evidence="8">Dihydrofolate synthase/folylpolyglutamate synthase</fullName>
        <ecNumber evidence="6">6.3.2.12</ecNumber>
        <ecNumber evidence="7">6.3.2.17</ecNumber>
    </recommendedName>
    <alternativeName>
        <fullName evidence="17">Folylpoly-gamma-glutamate synthetase-dihydrofolate synthetase</fullName>
    </alternativeName>
    <alternativeName>
        <fullName evidence="15">Folylpolyglutamate synthetase</fullName>
    </alternativeName>
    <alternativeName>
        <fullName evidence="16">Tetrahydrofolylpolyglutamate synthase</fullName>
    </alternativeName>
</protein>
<evidence type="ECO:0000256" key="2">
    <source>
        <dbReference type="ARBA" id="ARBA00002714"/>
    </source>
</evidence>
<dbReference type="InterPro" id="IPR004101">
    <property type="entry name" value="Mur_ligase_C"/>
</dbReference>
<reference evidence="25" key="2">
    <citation type="submission" date="2014-09" db="EMBL/GenBank/DDBJ databases">
        <title>Criblamydia sequanensis harbors a mega-plasmid encoding arsenite resistance.</title>
        <authorList>
            <person name="Bertelli C."/>
            <person name="Goesmann A."/>
            <person name="Greub G."/>
        </authorList>
    </citation>
    <scope>NUCLEOTIDE SEQUENCE [LARGE SCALE GENOMIC DNA]</scope>
    <source>
        <strain evidence="25">CRIB-18</strain>
    </source>
</reference>
<evidence type="ECO:0000256" key="14">
    <source>
        <dbReference type="ARBA" id="ARBA00022909"/>
    </source>
</evidence>
<dbReference type="InterPro" id="IPR018109">
    <property type="entry name" value="Folylpolyglutamate_synth_CS"/>
</dbReference>
<keyword evidence="11 22" id="KW-0547">Nucleotide-binding</keyword>
<comment type="catalytic activity">
    <reaction evidence="18">
        <text>(6S)-5,6,7,8-tetrahydrofolyl-(gamma-L-Glu)(n) + L-glutamate + ATP = (6S)-5,6,7,8-tetrahydrofolyl-(gamma-L-Glu)(n+1) + ADP + phosphate + H(+)</text>
        <dbReference type="Rhea" id="RHEA:10580"/>
        <dbReference type="Rhea" id="RHEA-COMP:14738"/>
        <dbReference type="Rhea" id="RHEA-COMP:14740"/>
        <dbReference type="ChEBI" id="CHEBI:15378"/>
        <dbReference type="ChEBI" id="CHEBI:29985"/>
        <dbReference type="ChEBI" id="CHEBI:30616"/>
        <dbReference type="ChEBI" id="CHEBI:43474"/>
        <dbReference type="ChEBI" id="CHEBI:141005"/>
        <dbReference type="ChEBI" id="CHEBI:456216"/>
        <dbReference type="EC" id="6.3.2.17"/>
    </reaction>
</comment>
<dbReference type="EMBL" id="CCEJ010000004">
    <property type="protein sequence ID" value="CDR33929.1"/>
    <property type="molecule type" value="Genomic_DNA"/>
</dbReference>